<feature type="transmembrane region" description="Helical" evidence="1">
    <location>
        <begin position="72"/>
        <end position="94"/>
    </location>
</feature>
<feature type="transmembrane region" description="Helical" evidence="1">
    <location>
        <begin position="266"/>
        <end position="286"/>
    </location>
</feature>
<feature type="transmembrane region" description="Helical" evidence="1">
    <location>
        <begin position="195"/>
        <end position="213"/>
    </location>
</feature>
<reference evidence="2 3" key="1">
    <citation type="journal article" date="2016" name="Nat. Commun.">
        <title>Thousands of microbial genomes shed light on interconnected biogeochemical processes in an aquifer system.</title>
        <authorList>
            <person name="Anantharaman K."/>
            <person name="Brown C.T."/>
            <person name="Hug L.A."/>
            <person name="Sharon I."/>
            <person name="Castelle C.J."/>
            <person name="Probst A.J."/>
            <person name="Thomas B.C."/>
            <person name="Singh A."/>
            <person name="Wilkins M.J."/>
            <person name="Karaoz U."/>
            <person name="Brodie E.L."/>
            <person name="Williams K.H."/>
            <person name="Hubbard S.S."/>
            <person name="Banfield J.F."/>
        </authorList>
    </citation>
    <scope>NUCLEOTIDE SEQUENCE [LARGE SCALE GENOMIC DNA]</scope>
</reference>
<feature type="transmembrane region" description="Helical" evidence="1">
    <location>
        <begin position="161"/>
        <end position="183"/>
    </location>
</feature>
<dbReference type="EMBL" id="MGDD01000066">
    <property type="protein sequence ID" value="OGL47601.1"/>
    <property type="molecule type" value="Genomic_DNA"/>
</dbReference>
<gene>
    <name evidence="2" type="ORF">A2161_15420</name>
</gene>
<feature type="transmembrane region" description="Helical" evidence="1">
    <location>
        <begin position="14"/>
        <end position="34"/>
    </location>
</feature>
<comment type="caution">
    <text evidence="2">The sequence shown here is derived from an EMBL/GenBank/DDBJ whole genome shotgun (WGS) entry which is preliminary data.</text>
</comment>
<dbReference type="Gene3D" id="3.90.70.10">
    <property type="entry name" value="Cysteine proteinases"/>
    <property type="match status" value="1"/>
</dbReference>
<evidence type="ECO:0000256" key="1">
    <source>
        <dbReference type="SAM" id="Phobius"/>
    </source>
</evidence>
<feature type="transmembrane region" description="Helical" evidence="1">
    <location>
        <begin position="46"/>
        <end position="66"/>
    </location>
</feature>
<feature type="transmembrane region" description="Helical" evidence="1">
    <location>
        <begin position="233"/>
        <end position="254"/>
    </location>
</feature>
<evidence type="ECO:0000313" key="2">
    <source>
        <dbReference type="EMBL" id="OGL47601.1"/>
    </source>
</evidence>
<dbReference type="PROSITE" id="PS51257">
    <property type="entry name" value="PROKAR_LIPOPROTEIN"/>
    <property type="match status" value="1"/>
</dbReference>
<organism evidence="2 3">
    <name type="scientific">Candidatus Schekmanbacteria bacterium RBG_13_48_7</name>
    <dbReference type="NCBI Taxonomy" id="1817878"/>
    <lineage>
        <taxon>Bacteria</taxon>
        <taxon>Candidatus Schekmaniibacteriota</taxon>
    </lineage>
</organism>
<proteinExistence type="predicted"/>
<sequence length="826" mass="95394">METVKSQHKILSPFVSAFLSIFITAAGCSALTGYTLWKIRYRIKALVFFFIAVLLFFAQVAGIFYWDKPWRIVAPAFCLYNLVLGLIIPLIYLQDYKLDRKTGNISQETGGLKRLVVGIITGGAVGFLLFALIGSLFAVLFDFLFSTYVPVNYSLASTFHFLMFIADMGIIIGMWIGGYIGFYYLDNEFSASWKLFLGTIITLAALLFIHKFFFEIPQFQVFLMIIIPRYLYYAVYGVFFPLIIFGVSAILFLIRSRGLSGFIARSLLVIFWVLCLNISCVIYTGMLRYDYLCLGKFAEQYSKPDLAMKFYEKSLLKYPDERIQSYLKYQIAVLLHKKGDLKAAQTAFQEVLSKYNADDALVRNASKFLERYDSGMTAARKVIPGIGTDTEYKASYCAPNSFALVFNFWNHPITAKKLGEIFTYRDFGTIPIDTIYFAVNTGFSIYSLPLNTRETIKQFIDLGIPVLTIIPQHILAIYGYDDLLNTFVAYDTANRHLWVEYPYDDFEKEWKKRFNLITIMIPADHEKDIPADLLTQIKENSDAYFYYLTATETILPEYVRNKKFEKSILTSKLLFFIPVDFISTREGTPEFISKTLNVDSLLKYADTFFLDDFEDSDFLEKYCVFMDRMNRGDHAYIFLTSLEKRQKLSDELKSWLAMYQIRNKKEGEAIPKLNELLMTPRKNLSRMQKNIQPALIFNAANVLERSKNGASSFQFYKHYLERSDFFSSDLIPAGYYDRVAMNRILTLGADINAFQEIKESGSRYLEKYPYDLSMSYEYAQFLSQSTEPKDWKSAIDYLKRVLSISDDQKLLQKSKSFLNALESKES</sequence>
<keyword evidence="1" id="KW-0472">Membrane</keyword>
<keyword evidence="1" id="KW-0812">Transmembrane</keyword>
<name>A0A1F7S1L3_9BACT</name>
<feature type="transmembrane region" description="Helical" evidence="1">
    <location>
        <begin position="115"/>
        <end position="141"/>
    </location>
</feature>
<dbReference type="Gene3D" id="1.25.40.10">
    <property type="entry name" value="Tetratricopeptide repeat domain"/>
    <property type="match status" value="1"/>
</dbReference>
<evidence type="ECO:0000313" key="3">
    <source>
        <dbReference type="Proteomes" id="UP000179266"/>
    </source>
</evidence>
<accession>A0A1F7S1L3</accession>
<dbReference type="AlphaFoldDB" id="A0A1F7S1L3"/>
<protein>
    <submittedName>
        <fullName evidence="2">Uncharacterized protein</fullName>
    </submittedName>
</protein>
<dbReference type="InterPro" id="IPR011990">
    <property type="entry name" value="TPR-like_helical_dom_sf"/>
</dbReference>
<keyword evidence="1" id="KW-1133">Transmembrane helix</keyword>
<dbReference type="SUPFAM" id="SSF48452">
    <property type="entry name" value="TPR-like"/>
    <property type="match status" value="1"/>
</dbReference>
<dbReference type="Proteomes" id="UP000179266">
    <property type="component" value="Unassembled WGS sequence"/>
</dbReference>